<reference evidence="1 2" key="1">
    <citation type="journal article" date="2022" name="Plant J.">
        <title>Chromosome-level genome of Camellia lanceoleosa provides a valuable resource for understanding genome evolution and self-incompatibility.</title>
        <authorList>
            <person name="Gong W."/>
            <person name="Xiao S."/>
            <person name="Wang L."/>
            <person name="Liao Z."/>
            <person name="Chang Y."/>
            <person name="Mo W."/>
            <person name="Hu G."/>
            <person name="Li W."/>
            <person name="Zhao G."/>
            <person name="Zhu H."/>
            <person name="Hu X."/>
            <person name="Ji K."/>
            <person name="Xiang X."/>
            <person name="Song Q."/>
            <person name="Yuan D."/>
            <person name="Jin S."/>
            <person name="Zhang L."/>
        </authorList>
    </citation>
    <scope>NUCLEOTIDE SEQUENCE [LARGE SCALE GENOMIC DNA]</scope>
    <source>
        <strain evidence="1">SQ_2022a</strain>
    </source>
</reference>
<proteinExistence type="predicted"/>
<sequence length="252" mass="28033">MMSIARCTEKALRKAPQHKTQPPISMENLQPSFLVIIEAKKDAKRVAKYRDDVNMVGKGSAEVALSLVGYDQELKSAMECVFGSTFVCKTIDAAREFTKNTAEKDQRACGAGFVFSEKTFSFAVRDSLINDGPIKDFSYGLRINADPNAVGIAKQSNYELNGALCVLQQSIRPEMMTQEGTTKEDIERLPKYKFWRIGDFEKQNGEIQESFGGIITECDTESPIEHVLSPENATTVVLVVDIAFVYCAIYNL</sequence>
<organism evidence="1 2">
    <name type="scientific">Camellia lanceoleosa</name>
    <dbReference type="NCBI Taxonomy" id="1840588"/>
    <lineage>
        <taxon>Eukaryota</taxon>
        <taxon>Viridiplantae</taxon>
        <taxon>Streptophyta</taxon>
        <taxon>Embryophyta</taxon>
        <taxon>Tracheophyta</taxon>
        <taxon>Spermatophyta</taxon>
        <taxon>Magnoliopsida</taxon>
        <taxon>eudicotyledons</taxon>
        <taxon>Gunneridae</taxon>
        <taxon>Pentapetalae</taxon>
        <taxon>asterids</taxon>
        <taxon>Ericales</taxon>
        <taxon>Theaceae</taxon>
        <taxon>Camellia</taxon>
    </lineage>
</organism>
<evidence type="ECO:0000313" key="2">
    <source>
        <dbReference type="Proteomes" id="UP001060215"/>
    </source>
</evidence>
<dbReference type="EMBL" id="CM045758">
    <property type="protein sequence ID" value="KAI8031238.1"/>
    <property type="molecule type" value="Genomic_DNA"/>
</dbReference>
<comment type="caution">
    <text evidence="1">The sequence shown here is derived from an EMBL/GenBank/DDBJ whole genome shotgun (WGS) entry which is preliminary data.</text>
</comment>
<protein>
    <submittedName>
        <fullName evidence="1">Cleavage and polyadenylation specificity factor subunit 1</fullName>
    </submittedName>
</protein>
<accession>A0ACC0J1F0</accession>
<keyword evidence="2" id="KW-1185">Reference proteome</keyword>
<dbReference type="Proteomes" id="UP001060215">
    <property type="component" value="Chromosome 1"/>
</dbReference>
<gene>
    <name evidence="1" type="ORF">LOK49_LG01G03545</name>
</gene>
<name>A0ACC0J1F0_9ERIC</name>
<evidence type="ECO:0000313" key="1">
    <source>
        <dbReference type="EMBL" id="KAI8031238.1"/>
    </source>
</evidence>